<comment type="caution">
    <text evidence="1">The sequence shown here is derived from an EMBL/GenBank/DDBJ whole genome shotgun (WGS) entry which is preliminary data.</text>
</comment>
<proteinExistence type="predicted"/>
<organism evidence="1 2">
    <name type="scientific">Parnassius apollo</name>
    <name type="common">Apollo butterfly</name>
    <name type="synonym">Papilio apollo</name>
    <dbReference type="NCBI Taxonomy" id="110799"/>
    <lineage>
        <taxon>Eukaryota</taxon>
        <taxon>Metazoa</taxon>
        <taxon>Ecdysozoa</taxon>
        <taxon>Arthropoda</taxon>
        <taxon>Hexapoda</taxon>
        <taxon>Insecta</taxon>
        <taxon>Pterygota</taxon>
        <taxon>Neoptera</taxon>
        <taxon>Endopterygota</taxon>
        <taxon>Lepidoptera</taxon>
        <taxon>Glossata</taxon>
        <taxon>Ditrysia</taxon>
        <taxon>Papilionoidea</taxon>
        <taxon>Papilionidae</taxon>
        <taxon>Parnassiinae</taxon>
        <taxon>Parnassini</taxon>
        <taxon>Parnassius</taxon>
        <taxon>Parnassius</taxon>
    </lineage>
</organism>
<dbReference type="EMBL" id="CAJQZP010000851">
    <property type="protein sequence ID" value="CAG4988818.1"/>
    <property type="molecule type" value="Genomic_DNA"/>
</dbReference>
<name>A0A8S3WXI2_PARAO</name>
<reference evidence="1" key="1">
    <citation type="submission" date="2021-04" db="EMBL/GenBank/DDBJ databases">
        <authorList>
            <person name="Tunstrom K."/>
        </authorList>
    </citation>
    <scope>NUCLEOTIDE SEQUENCE</scope>
</reference>
<sequence length="71" mass="7773">MADSDRVVYPDEVDEAKKNATEAKTVEASKNASEEITVNSDIQTRNMISVPQNCPSGYKMGSDGVCREVFD</sequence>
<accession>A0A8S3WXI2</accession>
<evidence type="ECO:0000313" key="1">
    <source>
        <dbReference type="EMBL" id="CAG4988818.1"/>
    </source>
</evidence>
<protein>
    <submittedName>
        <fullName evidence="1">(apollo) hypothetical protein</fullName>
    </submittedName>
</protein>
<gene>
    <name evidence="1" type="ORF">PAPOLLO_LOCUS11698</name>
</gene>
<dbReference type="Proteomes" id="UP000691718">
    <property type="component" value="Unassembled WGS sequence"/>
</dbReference>
<keyword evidence="2" id="KW-1185">Reference proteome</keyword>
<dbReference type="OrthoDB" id="7412216at2759"/>
<dbReference type="AlphaFoldDB" id="A0A8S3WXI2"/>
<evidence type="ECO:0000313" key="2">
    <source>
        <dbReference type="Proteomes" id="UP000691718"/>
    </source>
</evidence>